<keyword evidence="5" id="KW-0411">Iron-sulfur</keyword>
<gene>
    <name evidence="8" type="ORF">JJE72_16705</name>
</gene>
<dbReference type="RefSeq" id="WP_189694435.1">
    <property type="nucleotide sequence ID" value="NZ_BNCM01000010.1"/>
</dbReference>
<keyword evidence="3" id="KW-0479">Metal-binding</keyword>
<comment type="cofactor">
    <cofactor evidence="6">
        <name>[2Fe-2S] cluster</name>
        <dbReference type="ChEBI" id="CHEBI:190135"/>
    </cofactor>
</comment>
<comment type="caution">
    <text evidence="8">The sequence shown here is derived from an EMBL/GenBank/DDBJ whole genome shotgun (WGS) entry which is preliminary data.</text>
</comment>
<evidence type="ECO:0000256" key="5">
    <source>
        <dbReference type="ARBA" id="ARBA00023014"/>
    </source>
</evidence>
<dbReference type="InterPro" id="IPR001055">
    <property type="entry name" value="Adrenodoxin-like"/>
</dbReference>
<dbReference type="PROSITE" id="PS51085">
    <property type="entry name" value="2FE2S_FER_2"/>
    <property type="match status" value="1"/>
</dbReference>
<dbReference type="Proteomes" id="UP000639051">
    <property type="component" value="Unassembled WGS sequence"/>
</dbReference>
<evidence type="ECO:0000313" key="8">
    <source>
        <dbReference type="EMBL" id="MBL0707136.1"/>
    </source>
</evidence>
<organism evidence="8 9">
    <name type="scientific">Sinomonas cellulolyticus</name>
    <dbReference type="NCBI Taxonomy" id="2801916"/>
    <lineage>
        <taxon>Bacteria</taxon>
        <taxon>Bacillati</taxon>
        <taxon>Actinomycetota</taxon>
        <taxon>Actinomycetes</taxon>
        <taxon>Micrococcales</taxon>
        <taxon>Micrococcaceae</taxon>
        <taxon>Sinomonas</taxon>
    </lineage>
</organism>
<protein>
    <submittedName>
        <fullName evidence="8">2Fe-2S iron-sulfur cluster binding domain-containing protein</fullName>
    </submittedName>
</protein>
<evidence type="ECO:0000256" key="4">
    <source>
        <dbReference type="ARBA" id="ARBA00023004"/>
    </source>
</evidence>
<accession>A0ABS1K628</accession>
<comment type="similarity">
    <text evidence="1">Belongs to the adrenodoxin/putidaredoxin family.</text>
</comment>
<feature type="domain" description="2Fe-2S ferredoxin-type" evidence="7">
    <location>
        <begin position="2"/>
        <end position="106"/>
    </location>
</feature>
<dbReference type="InterPro" id="IPR012675">
    <property type="entry name" value="Beta-grasp_dom_sf"/>
</dbReference>
<evidence type="ECO:0000256" key="1">
    <source>
        <dbReference type="ARBA" id="ARBA00010914"/>
    </source>
</evidence>
<dbReference type="Pfam" id="PF00111">
    <property type="entry name" value="Fer2"/>
    <property type="match status" value="1"/>
</dbReference>
<sequence>MPKIVFVRPEGEAREVEAAEGSSAMRAALTGGVEGITADCGGEASCATCHVFVDEQWLVQVGEPGLDEDDMLEFTACTRQPNSRLSCQIRMRDELDGLVLNLPESQ</sequence>
<evidence type="ECO:0000256" key="2">
    <source>
        <dbReference type="ARBA" id="ARBA00022714"/>
    </source>
</evidence>
<name>A0ABS1K628_9MICC</name>
<dbReference type="PRINTS" id="PR00355">
    <property type="entry name" value="ADRENODOXIN"/>
</dbReference>
<keyword evidence="9" id="KW-1185">Reference proteome</keyword>
<evidence type="ECO:0000313" key="9">
    <source>
        <dbReference type="Proteomes" id="UP000639051"/>
    </source>
</evidence>
<dbReference type="EMBL" id="JAERRC010000044">
    <property type="protein sequence ID" value="MBL0707136.1"/>
    <property type="molecule type" value="Genomic_DNA"/>
</dbReference>
<dbReference type="Gene3D" id="3.10.20.30">
    <property type="match status" value="1"/>
</dbReference>
<evidence type="ECO:0000256" key="3">
    <source>
        <dbReference type="ARBA" id="ARBA00022723"/>
    </source>
</evidence>
<dbReference type="PANTHER" id="PTHR23426:SF65">
    <property type="entry name" value="FERREDOXIN-2, MITOCHONDRIAL"/>
    <property type="match status" value="1"/>
</dbReference>
<evidence type="ECO:0000259" key="7">
    <source>
        <dbReference type="PROSITE" id="PS51085"/>
    </source>
</evidence>
<reference evidence="8 9" key="1">
    <citation type="submission" date="2021-01" db="EMBL/GenBank/DDBJ databases">
        <title>Genome public.</title>
        <authorList>
            <person name="Liu C."/>
            <person name="Sun Q."/>
        </authorList>
    </citation>
    <scope>NUCLEOTIDE SEQUENCE [LARGE SCALE GENOMIC DNA]</scope>
    <source>
        <strain evidence="8 9">JC656</strain>
    </source>
</reference>
<keyword evidence="4" id="KW-0408">Iron</keyword>
<evidence type="ECO:0000256" key="6">
    <source>
        <dbReference type="ARBA" id="ARBA00034078"/>
    </source>
</evidence>
<dbReference type="InterPro" id="IPR001041">
    <property type="entry name" value="2Fe-2S_ferredoxin-type"/>
</dbReference>
<dbReference type="InterPro" id="IPR036010">
    <property type="entry name" value="2Fe-2S_ferredoxin-like_sf"/>
</dbReference>
<dbReference type="SUPFAM" id="SSF54292">
    <property type="entry name" value="2Fe-2S ferredoxin-like"/>
    <property type="match status" value="1"/>
</dbReference>
<dbReference type="CDD" id="cd00207">
    <property type="entry name" value="fer2"/>
    <property type="match status" value="1"/>
</dbReference>
<proteinExistence type="inferred from homology"/>
<keyword evidence="2" id="KW-0001">2Fe-2S</keyword>
<dbReference type="PANTHER" id="PTHR23426">
    <property type="entry name" value="FERREDOXIN/ADRENODOXIN"/>
    <property type="match status" value="1"/>
</dbReference>